<sequence>MPRARNPQPLFPNFDRSSFGSLRDGAKDKLVDLFLRWTFGRPDHTGNARRLRDGQWLPMQPHFWRGEHPLGEGGMGIVHLWCCVDDNNRIRDRVIVKQVHPGARTFQRRDVWRNGQIGGEPRESMLGNEVYDNLEASAPGDGKFVTQCLGYGGMQDPLPEVSAMTGNTIYRAIAAYKLYIEYCPFGDLRDAIIRQREAREPFHEGFIWMTFEALAECAVAMDQSKIVHSDITTSNILLSNSDPERFKIWPIPKLSDFGSSRIIDGAARRRLTGHDEAMHPYFTPPELTRDDANFGWAVPGLYVTNKTNVWSIGLIICCLMRLQPQLPETVRIDDEPPQPIDRQLRFDILHQREIKKLQHSSANYSVELRKLVRSCVKYDPARRPSPKQLLKAVRRLMDGRVGGFDTYGRGFGRIPWNKKERLRGKLKDIWAVGTETDIRLRP</sequence>
<feature type="domain" description="Protein kinase" evidence="10">
    <location>
        <begin position="64"/>
        <end position="397"/>
    </location>
</feature>
<name>A0A9P8J0H6_AURME</name>
<evidence type="ECO:0000313" key="12">
    <source>
        <dbReference type="Proteomes" id="UP000779574"/>
    </source>
</evidence>
<comment type="function">
    <text evidence="1">Component of the EKC/KEOPS complex that is required for the formation of a threonylcarbamoyl group on adenosine at position 37 (t(6)A37) in tRNAs that read codons beginning with adenine. The complex is probably involved in the transfer of the threonylcarbamoyl moiety of threonylcarbamoyl-AMP (TC-AMP) to the N6 group of A37. BUD32 has ATPase activity in the context of the EKC/KEOPS complex and likely plays a supporting role to the catalytic subunit KAE1. The EKC/KEOPS complex also promotes both telomere uncapping and telomere elongation. The complex is required for efficient recruitment of transcriptional coactivators.</text>
</comment>
<proteinExistence type="predicted"/>
<dbReference type="InterPro" id="IPR000719">
    <property type="entry name" value="Prot_kinase_dom"/>
</dbReference>
<comment type="catalytic activity">
    <reaction evidence="8">
        <text>L-threonyl-[protein] + ATP = O-phospho-L-threonyl-[protein] + ADP + H(+)</text>
        <dbReference type="Rhea" id="RHEA:46608"/>
        <dbReference type="Rhea" id="RHEA-COMP:11060"/>
        <dbReference type="Rhea" id="RHEA-COMP:11605"/>
        <dbReference type="ChEBI" id="CHEBI:15378"/>
        <dbReference type="ChEBI" id="CHEBI:30013"/>
        <dbReference type="ChEBI" id="CHEBI:30616"/>
        <dbReference type="ChEBI" id="CHEBI:61977"/>
        <dbReference type="ChEBI" id="CHEBI:456216"/>
        <dbReference type="EC" id="2.7.11.1"/>
    </reaction>
</comment>
<reference evidence="11" key="1">
    <citation type="journal article" date="2021" name="J Fungi (Basel)">
        <title>Virulence traits and population genomics of the black yeast Aureobasidium melanogenum.</title>
        <authorList>
            <person name="Cernosa A."/>
            <person name="Sun X."/>
            <person name="Gostincar C."/>
            <person name="Fang C."/>
            <person name="Gunde-Cimerman N."/>
            <person name="Song Z."/>
        </authorList>
    </citation>
    <scope>NUCLEOTIDE SEQUENCE</scope>
    <source>
        <strain evidence="11">EXF-9911</strain>
    </source>
</reference>
<organism evidence="11 12">
    <name type="scientific">Aureobasidium melanogenum</name>
    <name type="common">Aureobasidium pullulans var. melanogenum</name>
    <dbReference type="NCBI Taxonomy" id="46634"/>
    <lineage>
        <taxon>Eukaryota</taxon>
        <taxon>Fungi</taxon>
        <taxon>Dikarya</taxon>
        <taxon>Ascomycota</taxon>
        <taxon>Pezizomycotina</taxon>
        <taxon>Dothideomycetes</taxon>
        <taxon>Dothideomycetidae</taxon>
        <taxon>Dothideales</taxon>
        <taxon>Saccotheciaceae</taxon>
        <taxon>Aureobasidium</taxon>
    </lineage>
</organism>
<evidence type="ECO:0000259" key="10">
    <source>
        <dbReference type="PROSITE" id="PS50011"/>
    </source>
</evidence>
<evidence type="ECO:0000256" key="4">
    <source>
        <dbReference type="ARBA" id="ARBA00013948"/>
    </source>
</evidence>
<evidence type="ECO:0000256" key="8">
    <source>
        <dbReference type="ARBA" id="ARBA00047899"/>
    </source>
</evidence>
<feature type="non-terminal residue" evidence="11">
    <location>
        <position position="1"/>
    </location>
</feature>
<dbReference type="SUPFAM" id="SSF56112">
    <property type="entry name" value="Protein kinase-like (PK-like)"/>
    <property type="match status" value="1"/>
</dbReference>
<evidence type="ECO:0000256" key="1">
    <source>
        <dbReference type="ARBA" id="ARBA00003747"/>
    </source>
</evidence>
<comment type="caution">
    <text evidence="11">The sequence shown here is derived from an EMBL/GenBank/DDBJ whole genome shotgun (WGS) entry which is preliminary data.</text>
</comment>
<evidence type="ECO:0000256" key="9">
    <source>
        <dbReference type="ARBA" id="ARBA00048679"/>
    </source>
</evidence>
<dbReference type="Gene3D" id="1.10.510.10">
    <property type="entry name" value="Transferase(Phosphotransferase) domain 1"/>
    <property type="match status" value="1"/>
</dbReference>
<keyword evidence="11" id="KW-0418">Kinase</keyword>
<dbReference type="PROSITE" id="PS50011">
    <property type="entry name" value="PROTEIN_KINASE_DOM"/>
    <property type="match status" value="1"/>
</dbReference>
<dbReference type="Pfam" id="PF00069">
    <property type="entry name" value="Pkinase"/>
    <property type="match status" value="1"/>
</dbReference>
<dbReference type="EMBL" id="JAHFXF010001111">
    <property type="protein sequence ID" value="KAG9675877.1"/>
    <property type="molecule type" value="Genomic_DNA"/>
</dbReference>
<evidence type="ECO:0000256" key="6">
    <source>
        <dbReference type="ARBA" id="ARBA00030980"/>
    </source>
</evidence>
<protein>
    <recommendedName>
        <fullName evidence="5">EKC/KEOPS complex subunit BUD32</fullName>
        <ecNumber evidence="3">2.7.11.1</ecNumber>
    </recommendedName>
    <alternativeName>
        <fullName evidence="6 7">Atypical Serine/threonine protein kinase BUD32</fullName>
    </alternativeName>
    <alternativeName>
        <fullName evidence="4">EKC/KEOPS complex subunit bud32</fullName>
    </alternativeName>
</protein>
<dbReference type="GO" id="GO:0004674">
    <property type="term" value="F:protein serine/threonine kinase activity"/>
    <property type="evidence" value="ECO:0007669"/>
    <property type="project" value="UniProtKB-EC"/>
</dbReference>
<evidence type="ECO:0000256" key="3">
    <source>
        <dbReference type="ARBA" id="ARBA00012513"/>
    </source>
</evidence>
<dbReference type="InterPro" id="IPR011009">
    <property type="entry name" value="Kinase-like_dom_sf"/>
</dbReference>
<gene>
    <name evidence="11" type="ORF">KCU76_g16061</name>
</gene>
<dbReference type="InterPro" id="IPR053083">
    <property type="entry name" value="TF_kinase-domain_protein"/>
</dbReference>
<accession>A0A9P8J0H6</accession>
<comment type="catalytic activity">
    <reaction evidence="9">
        <text>L-seryl-[protein] + ATP = O-phospho-L-seryl-[protein] + ADP + H(+)</text>
        <dbReference type="Rhea" id="RHEA:17989"/>
        <dbReference type="Rhea" id="RHEA-COMP:9863"/>
        <dbReference type="Rhea" id="RHEA-COMP:11604"/>
        <dbReference type="ChEBI" id="CHEBI:15378"/>
        <dbReference type="ChEBI" id="CHEBI:29999"/>
        <dbReference type="ChEBI" id="CHEBI:30616"/>
        <dbReference type="ChEBI" id="CHEBI:83421"/>
        <dbReference type="ChEBI" id="CHEBI:456216"/>
        <dbReference type="EC" id="2.7.11.1"/>
    </reaction>
</comment>
<evidence type="ECO:0000256" key="2">
    <source>
        <dbReference type="ARBA" id="ARBA00011534"/>
    </source>
</evidence>
<dbReference type="AlphaFoldDB" id="A0A9P8J0H6"/>
<dbReference type="PANTHER" id="PTHR44305">
    <property type="entry name" value="SI:DKEY-192D15.2-RELATED"/>
    <property type="match status" value="1"/>
</dbReference>
<evidence type="ECO:0000256" key="7">
    <source>
        <dbReference type="ARBA" id="ARBA00033194"/>
    </source>
</evidence>
<dbReference type="OrthoDB" id="310217at2759"/>
<evidence type="ECO:0000313" key="11">
    <source>
        <dbReference type="EMBL" id="KAG9675877.1"/>
    </source>
</evidence>
<dbReference type="Proteomes" id="UP000779574">
    <property type="component" value="Unassembled WGS sequence"/>
</dbReference>
<dbReference type="PROSITE" id="PS00109">
    <property type="entry name" value="PROTEIN_KINASE_TYR"/>
    <property type="match status" value="1"/>
</dbReference>
<comment type="subunit">
    <text evidence="2">Component of the EKC/KEOPS complex composed of at least BUD32, CGI121, GON7, KAE1 and PCC1; the whole complex dimerizes.</text>
</comment>
<reference evidence="11" key="2">
    <citation type="submission" date="2021-08" db="EMBL/GenBank/DDBJ databases">
        <authorList>
            <person name="Gostincar C."/>
            <person name="Sun X."/>
            <person name="Song Z."/>
            <person name="Gunde-Cimerman N."/>
        </authorList>
    </citation>
    <scope>NUCLEOTIDE SEQUENCE</scope>
    <source>
        <strain evidence="11">EXF-9911</strain>
    </source>
</reference>
<dbReference type="EC" id="2.7.11.1" evidence="3"/>
<keyword evidence="11" id="KW-0808">Transferase</keyword>
<evidence type="ECO:0000256" key="5">
    <source>
        <dbReference type="ARBA" id="ARBA00019973"/>
    </source>
</evidence>
<dbReference type="InterPro" id="IPR008266">
    <property type="entry name" value="Tyr_kinase_AS"/>
</dbReference>
<dbReference type="GO" id="GO:0005524">
    <property type="term" value="F:ATP binding"/>
    <property type="evidence" value="ECO:0007669"/>
    <property type="project" value="InterPro"/>
</dbReference>